<keyword evidence="5" id="KW-0175">Coiled coil</keyword>
<dbReference type="GO" id="GO:0007018">
    <property type="term" value="P:microtubule-based movement"/>
    <property type="evidence" value="ECO:0007669"/>
    <property type="project" value="InterPro"/>
</dbReference>
<feature type="coiled-coil region" evidence="5">
    <location>
        <begin position="5"/>
        <end position="53"/>
    </location>
</feature>
<evidence type="ECO:0000313" key="8">
    <source>
        <dbReference type="EMBL" id="CAD9359042.1"/>
    </source>
</evidence>
<feature type="region of interest" description="Disordered" evidence="6">
    <location>
        <begin position="128"/>
        <end position="186"/>
    </location>
</feature>
<keyword evidence="3 4" id="KW-0505">Motor protein</keyword>
<evidence type="ECO:0000256" key="2">
    <source>
        <dbReference type="ARBA" id="ARBA00022840"/>
    </source>
</evidence>
<evidence type="ECO:0000256" key="4">
    <source>
        <dbReference type="RuleBase" id="RU000394"/>
    </source>
</evidence>
<dbReference type="PRINTS" id="PR00380">
    <property type="entry name" value="KINESINHEAVY"/>
</dbReference>
<feature type="domain" description="Kinesin motor" evidence="7">
    <location>
        <begin position="113"/>
        <end position="499"/>
    </location>
</feature>
<dbReference type="PROSITE" id="PS50067">
    <property type="entry name" value="KINESIN_MOTOR_2"/>
    <property type="match status" value="1"/>
</dbReference>
<dbReference type="EMBL" id="HBGO01034114">
    <property type="protein sequence ID" value="CAD9359042.1"/>
    <property type="molecule type" value="Transcribed_RNA"/>
</dbReference>
<dbReference type="GO" id="GO:0005874">
    <property type="term" value="C:microtubule"/>
    <property type="evidence" value="ECO:0007669"/>
    <property type="project" value="UniProtKB-KW"/>
</dbReference>
<dbReference type="Gene3D" id="3.40.850.10">
    <property type="entry name" value="Kinesin motor domain"/>
    <property type="match status" value="1"/>
</dbReference>
<dbReference type="Pfam" id="PF00225">
    <property type="entry name" value="Kinesin"/>
    <property type="match status" value="1"/>
</dbReference>
<dbReference type="InterPro" id="IPR001752">
    <property type="entry name" value="Kinesin_motor_dom"/>
</dbReference>
<feature type="non-terminal residue" evidence="8">
    <location>
        <position position="1"/>
    </location>
</feature>
<organism evidence="8">
    <name type="scientific">Trieres chinensis</name>
    <name type="common">Marine centric diatom</name>
    <name type="synonym">Odontella sinensis</name>
    <dbReference type="NCBI Taxonomy" id="1514140"/>
    <lineage>
        <taxon>Eukaryota</taxon>
        <taxon>Sar</taxon>
        <taxon>Stramenopiles</taxon>
        <taxon>Ochrophyta</taxon>
        <taxon>Bacillariophyta</taxon>
        <taxon>Mediophyceae</taxon>
        <taxon>Biddulphiophycidae</taxon>
        <taxon>Eupodiscales</taxon>
        <taxon>Parodontellaceae</taxon>
        <taxon>Trieres</taxon>
    </lineage>
</organism>
<keyword evidence="4" id="KW-0493">Microtubule</keyword>
<dbReference type="GO" id="GO:0005524">
    <property type="term" value="F:ATP binding"/>
    <property type="evidence" value="ECO:0007669"/>
    <property type="project" value="UniProtKB-UniRule"/>
</dbReference>
<sequence length="509" mass="55950">VEMERDQLGREKAEMGQKLEFLQKERAYVESRREETERKLTGSQAELETERAKYMAFVSLSESRLAEVQLERDEAARRASTFDSRERELLGTVAKMDVARRTLHNRVMQLSGNMRVYVRIRPPLPGEAEKSVAAIPAASSSSSRRTSVIRPRPTPPRHAAVSDESPFHFPGLLDRDSSSPSSAMSLDDPAKNVLVVTEPYKDRGGLTPRQKKWSFNFDGAFGPSCGQEELWEATEPLVQSVIDGFNVCIFAYGQTGSGKTHTMLGDDANPGIVTRAVNKLFDTKSAIEGGGVCGVGGDATVDISVELLEIYNERVRDLLAPDAGPSGKELNLRLNSNEAVGNVLVSANSREEVRDIMDLAQRRRCVKATQSNAESSRSHMIFTLHFVLRHGNSGLIRRGKLHVCDLAGSERLSKSGSMGTLLKETKHINTSLAVLSNVIEKLQGNDKHVPYRESKLTYLLKNSLGGDSKTLAIVCCNPLPAHFGESMCSLRFAAKANRVELKATGNFSC</sequence>
<proteinExistence type="inferred from homology"/>
<dbReference type="PANTHER" id="PTHR47972">
    <property type="entry name" value="KINESIN-LIKE PROTEIN KLP-3"/>
    <property type="match status" value="1"/>
</dbReference>
<evidence type="ECO:0000256" key="5">
    <source>
        <dbReference type="SAM" id="Coils"/>
    </source>
</evidence>
<dbReference type="AlphaFoldDB" id="A0A7S2A7H1"/>
<dbReference type="InterPro" id="IPR027640">
    <property type="entry name" value="Kinesin-like_fam"/>
</dbReference>
<feature type="binding site" evidence="3">
    <location>
        <begin position="253"/>
        <end position="260"/>
    </location>
    <ligand>
        <name>ATP</name>
        <dbReference type="ChEBI" id="CHEBI:30616"/>
    </ligand>
</feature>
<evidence type="ECO:0000256" key="6">
    <source>
        <dbReference type="SAM" id="MobiDB-lite"/>
    </source>
</evidence>
<dbReference type="GO" id="GO:0008017">
    <property type="term" value="F:microtubule binding"/>
    <property type="evidence" value="ECO:0007669"/>
    <property type="project" value="InterPro"/>
</dbReference>
<feature type="compositionally biased region" description="Low complexity" evidence="6">
    <location>
        <begin position="131"/>
        <end position="151"/>
    </location>
</feature>
<comment type="similarity">
    <text evidence="3 4">Belongs to the TRAFAC class myosin-kinesin ATPase superfamily. Kinesin family.</text>
</comment>
<dbReference type="InterPro" id="IPR019821">
    <property type="entry name" value="Kinesin_motor_CS"/>
</dbReference>
<keyword evidence="2 3" id="KW-0067">ATP-binding</keyword>
<dbReference type="PROSITE" id="PS00411">
    <property type="entry name" value="KINESIN_MOTOR_1"/>
    <property type="match status" value="1"/>
</dbReference>
<evidence type="ECO:0000256" key="1">
    <source>
        <dbReference type="ARBA" id="ARBA00022741"/>
    </source>
</evidence>
<dbReference type="SMART" id="SM00129">
    <property type="entry name" value="KISc"/>
    <property type="match status" value="1"/>
</dbReference>
<dbReference type="PANTHER" id="PTHR47972:SF28">
    <property type="entry name" value="KINESIN-LIKE PROTEIN KLP-3"/>
    <property type="match status" value="1"/>
</dbReference>
<accession>A0A7S2A7H1</accession>
<dbReference type="SUPFAM" id="SSF52540">
    <property type="entry name" value="P-loop containing nucleoside triphosphate hydrolases"/>
    <property type="match status" value="1"/>
</dbReference>
<keyword evidence="1 3" id="KW-0547">Nucleotide-binding</keyword>
<dbReference type="InterPro" id="IPR036961">
    <property type="entry name" value="Kinesin_motor_dom_sf"/>
</dbReference>
<name>A0A7S2A7H1_TRICV</name>
<dbReference type="GO" id="GO:0003777">
    <property type="term" value="F:microtubule motor activity"/>
    <property type="evidence" value="ECO:0007669"/>
    <property type="project" value="InterPro"/>
</dbReference>
<evidence type="ECO:0000259" key="7">
    <source>
        <dbReference type="PROSITE" id="PS50067"/>
    </source>
</evidence>
<evidence type="ECO:0000256" key="3">
    <source>
        <dbReference type="PROSITE-ProRule" id="PRU00283"/>
    </source>
</evidence>
<reference evidence="8" key="1">
    <citation type="submission" date="2021-01" db="EMBL/GenBank/DDBJ databases">
        <authorList>
            <person name="Corre E."/>
            <person name="Pelletier E."/>
            <person name="Niang G."/>
            <person name="Scheremetjew M."/>
            <person name="Finn R."/>
            <person name="Kale V."/>
            <person name="Holt S."/>
            <person name="Cochrane G."/>
            <person name="Meng A."/>
            <person name="Brown T."/>
            <person name="Cohen L."/>
        </authorList>
    </citation>
    <scope>NUCLEOTIDE SEQUENCE</scope>
    <source>
        <strain evidence="8">Grunow 1884</strain>
    </source>
</reference>
<protein>
    <recommendedName>
        <fullName evidence="4">Kinesin-like protein</fullName>
    </recommendedName>
</protein>
<dbReference type="InterPro" id="IPR027417">
    <property type="entry name" value="P-loop_NTPase"/>
</dbReference>
<gene>
    <name evidence="8" type="ORF">OSIN01602_LOCUS19729</name>
</gene>